<gene>
    <name evidence="2" type="ORF">ISF6_5479</name>
</gene>
<keyword evidence="2" id="KW-0371">Homeobox</keyword>
<accession>A0A0K8P9G4</accession>
<evidence type="ECO:0000256" key="1">
    <source>
        <dbReference type="ARBA" id="ARBA00009004"/>
    </source>
</evidence>
<dbReference type="RefSeq" id="WP_054022666.1">
    <property type="nucleotide sequence ID" value="NZ_BBYR01000093.1"/>
</dbReference>
<comment type="caution">
    <text evidence="2">The sequence shown here is derived from an EMBL/GenBank/DDBJ whole genome shotgun (WGS) entry which is preliminary data.</text>
</comment>
<comment type="similarity">
    <text evidence="1">Belongs to the HupG/HyaE family.</text>
</comment>
<reference evidence="2 3" key="2">
    <citation type="journal article" date="2016" name="Science">
        <title>A bacterium that degrades and assimilates poly(ethylene terephthalate).</title>
        <authorList>
            <person name="Yoshida S."/>
            <person name="Hiraga K."/>
            <person name="Takehana T."/>
            <person name="Taniguchi I."/>
            <person name="Yamaji H."/>
            <person name="Maeda Y."/>
            <person name="Toyohara K."/>
            <person name="Miyamoto K."/>
            <person name="Kimura Y."/>
            <person name="Oda K."/>
        </authorList>
    </citation>
    <scope>NUCLEOTIDE SEQUENCE [LARGE SCALE GENOMIC DNA]</scope>
    <source>
        <strain evidence="3">NBRC 110686 / TISTR 2288 / 201-F6</strain>
    </source>
</reference>
<evidence type="ECO:0000313" key="3">
    <source>
        <dbReference type="Proteomes" id="UP000037660"/>
    </source>
</evidence>
<dbReference type="Gene3D" id="3.40.30.10">
    <property type="entry name" value="Glutaredoxin"/>
    <property type="match status" value="1"/>
</dbReference>
<dbReference type="CDD" id="cd02965">
    <property type="entry name" value="HyaE"/>
    <property type="match status" value="1"/>
</dbReference>
<reference evidence="3" key="1">
    <citation type="submission" date="2015-07" db="EMBL/GenBank/DDBJ databases">
        <title>Discovery of a poly(ethylene terephthalate assimilation.</title>
        <authorList>
            <person name="Yoshida S."/>
            <person name="Hiraga K."/>
            <person name="Takehana T."/>
            <person name="Taniguchi I."/>
            <person name="Yamaji H."/>
            <person name="Maeda Y."/>
            <person name="Toyohara K."/>
            <person name="Miyamoto K."/>
            <person name="Kimura Y."/>
            <person name="Oda K."/>
        </authorList>
    </citation>
    <scope>NUCLEOTIDE SEQUENCE [LARGE SCALE GENOMIC DNA]</scope>
    <source>
        <strain evidence="3">NBRC 110686 / TISTR 2288 / 201-F6</strain>
    </source>
</reference>
<dbReference type="Proteomes" id="UP000037660">
    <property type="component" value="Unassembled WGS sequence"/>
</dbReference>
<evidence type="ECO:0000313" key="2">
    <source>
        <dbReference type="EMBL" id="GAP38820.1"/>
    </source>
</evidence>
<dbReference type="SUPFAM" id="SSF52833">
    <property type="entry name" value="Thioredoxin-like"/>
    <property type="match status" value="1"/>
</dbReference>
<protein>
    <submittedName>
        <fullName evidence="2">Hydrogenase maturation factor HoxO/HyaE</fullName>
    </submittedName>
</protein>
<organism evidence="2 3">
    <name type="scientific">Piscinibacter sakaiensis</name>
    <name type="common">Ideonella sakaiensis</name>
    <dbReference type="NCBI Taxonomy" id="1547922"/>
    <lineage>
        <taxon>Bacteria</taxon>
        <taxon>Pseudomonadati</taxon>
        <taxon>Pseudomonadota</taxon>
        <taxon>Betaproteobacteria</taxon>
        <taxon>Burkholderiales</taxon>
        <taxon>Sphaerotilaceae</taxon>
        <taxon>Piscinibacter</taxon>
    </lineage>
</organism>
<sequence length="164" mass="17284">MSAPAELAEYISTVKPPAADAVHPLLQRLVDAFGAAWVDAGNVDAWIAGGGDRVLLFAGDPVRFPEGLDVAVVLPELQACYPGRFVIGVARRPGDEALARRFGSQRWPSLMFFRDGQYVTVLPGMHDWTDFVAEVGRALALPPGRAPTVGIPVVAAGAAAPGCH</sequence>
<dbReference type="EMBL" id="BBYR01000093">
    <property type="protein sequence ID" value="GAP38820.1"/>
    <property type="molecule type" value="Genomic_DNA"/>
</dbReference>
<keyword evidence="3" id="KW-1185">Reference proteome</keyword>
<dbReference type="STRING" id="1547922.ISF6_5479"/>
<name>A0A0K8P9G4_PISS1</name>
<dbReference type="AlphaFoldDB" id="A0A0K8P9G4"/>
<dbReference type="GO" id="GO:0003677">
    <property type="term" value="F:DNA binding"/>
    <property type="evidence" value="ECO:0007669"/>
    <property type="project" value="UniProtKB-KW"/>
</dbReference>
<dbReference type="OrthoDB" id="6560050at2"/>
<proteinExistence type="inferred from homology"/>
<dbReference type="InterPro" id="IPR010893">
    <property type="entry name" value="NiFe-hyd_mat_HyaE"/>
</dbReference>
<dbReference type="Pfam" id="PF07449">
    <property type="entry name" value="HyaE"/>
    <property type="match status" value="1"/>
</dbReference>
<dbReference type="InterPro" id="IPR036249">
    <property type="entry name" value="Thioredoxin-like_sf"/>
</dbReference>